<comment type="similarity">
    <text evidence="1">Belongs to the bacterial ribosomal protein bL27 family.</text>
</comment>
<dbReference type="PROSITE" id="PS00831">
    <property type="entry name" value="RIBOSOMAL_L27"/>
    <property type="match status" value="1"/>
</dbReference>
<dbReference type="GeneID" id="39593119"/>
<dbReference type="EMBL" id="RSCE01000007">
    <property type="protein sequence ID" value="RSH81142.1"/>
    <property type="molecule type" value="Genomic_DNA"/>
</dbReference>
<dbReference type="RefSeq" id="XP_028475861.1">
    <property type="nucleotide sequence ID" value="XM_028623887.1"/>
</dbReference>
<sequence>MLGGQLLSRSKALASTSLAADIRSELFGGPSGLKTQIRTATKRGGGSSKNGRDSAGKRLGAKKFTNEYVLPGQILIRQRGTEFYPGQHVGIGRDHTLFALEPGYLKFYTSSLPYPHRAVDVESHAAKDAARPAVNRPRGMRQFVGIVRNKEDTLPRDERALGRERRFWGWPKAENEAGVETPSSSA</sequence>
<protein>
    <recommendedName>
        <fullName evidence="4">Large ribosomal subunit protein bL27m</fullName>
    </recommendedName>
</protein>
<organism evidence="5 6">
    <name type="scientific">Apiotrichum porosum</name>
    <dbReference type="NCBI Taxonomy" id="105984"/>
    <lineage>
        <taxon>Eukaryota</taxon>
        <taxon>Fungi</taxon>
        <taxon>Dikarya</taxon>
        <taxon>Basidiomycota</taxon>
        <taxon>Agaricomycotina</taxon>
        <taxon>Tremellomycetes</taxon>
        <taxon>Trichosporonales</taxon>
        <taxon>Trichosporonaceae</taxon>
        <taxon>Apiotrichum</taxon>
    </lineage>
</organism>
<evidence type="ECO:0000256" key="2">
    <source>
        <dbReference type="ARBA" id="ARBA00022980"/>
    </source>
</evidence>
<dbReference type="PANTHER" id="PTHR15893:SF0">
    <property type="entry name" value="LARGE RIBOSOMAL SUBUNIT PROTEIN BL27M"/>
    <property type="match status" value="1"/>
</dbReference>
<comment type="caution">
    <text evidence="5">The sequence shown here is derived from an EMBL/GenBank/DDBJ whole genome shotgun (WGS) entry which is preliminary data.</text>
</comment>
<evidence type="ECO:0000313" key="6">
    <source>
        <dbReference type="Proteomes" id="UP000279236"/>
    </source>
</evidence>
<dbReference type="Gene3D" id="2.40.50.100">
    <property type="match status" value="1"/>
</dbReference>
<proteinExistence type="inferred from homology"/>
<keyword evidence="2 5" id="KW-0689">Ribosomal protein</keyword>
<dbReference type="OrthoDB" id="1867012at2759"/>
<reference evidence="5 6" key="1">
    <citation type="submission" date="2018-11" db="EMBL/GenBank/DDBJ databases">
        <title>Genome sequence of Apiotrichum porosum DSM 27194.</title>
        <authorList>
            <person name="Aliyu H."/>
            <person name="Gorte O."/>
            <person name="Ochsenreither K."/>
        </authorList>
    </citation>
    <scope>NUCLEOTIDE SEQUENCE [LARGE SCALE GENOMIC DNA]</scope>
    <source>
        <strain evidence="5 6">DSM 27194</strain>
    </source>
</reference>
<keyword evidence="6" id="KW-1185">Reference proteome</keyword>
<evidence type="ECO:0000256" key="1">
    <source>
        <dbReference type="ARBA" id="ARBA00010797"/>
    </source>
</evidence>
<gene>
    <name evidence="5" type="primary">RPL27</name>
    <name evidence="5" type="ORF">EHS24_008576</name>
</gene>
<dbReference type="AlphaFoldDB" id="A0A427XQI9"/>
<dbReference type="FunFam" id="2.40.50.100:FF:000020">
    <property type="entry name" value="50S ribosomal protein L27"/>
    <property type="match status" value="1"/>
</dbReference>
<dbReference type="PANTHER" id="PTHR15893">
    <property type="entry name" value="RIBOSOMAL PROTEIN L27"/>
    <property type="match status" value="1"/>
</dbReference>
<dbReference type="InterPro" id="IPR018261">
    <property type="entry name" value="Ribosomal_bL27_CS"/>
</dbReference>
<evidence type="ECO:0000256" key="4">
    <source>
        <dbReference type="ARBA" id="ARBA00035267"/>
    </source>
</evidence>
<dbReference type="NCBIfam" id="TIGR00062">
    <property type="entry name" value="L27"/>
    <property type="match status" value="1"/>
</dbReference>
<name>A0A427XQI9_9TREE</name>
<keyword evidence="3" id="KW-0687">Ribonucleoprotein</keyword>
<evidence type="ECO:0000256" key="3">
    <source>
        <dbReference type="ARBA" id="ARBA00023274"/>
    </source>
</evidence>
<dbReference type="STRING" id="105984.A0A427XQI9"/>
<dbReference type="GO" id="GO:0003735">
    <property type="term" value="F:structural constituent of ribosome"/>
    <property type="evidence" value="ECO:0007669"/>
    <property type="project" value="InterPro"/>
</dbReference>
<dbReference type="GO" id="GO:0006412">
    <property type="term" value="P:translation"/>
    <property type="evidence" value="ECO:0007669"/>
    <property type="project" value="InterPro"/>
</dbReference>
<dbReference type="PRINTS" id="PR00063">
    <property type="entry name" value="RIBOSOMALL27"/>
</dbReference>
<accession>A0A427XQI9</accession>
<evidence type="ECO:0000313" key="5">
    <source>
        <dbReference type="EMBL" id="RSH81142.1"/>
    </source>
</evidence>
<dbReference type="SUPFAM" id="SSF110324">
    <property type="entry name" value="Ribosomal L27 protein-like"/>
    <property type="match status" value="1"/>
</dbReference>
<dbReference type="GO" id="GO:0005762">
    <property type="term" value="C:mitochondrial large ribosomal subunit"/>
    <property type="evidence" value="ECO:0007669"/>
    <property type="project" value="TreeGrafter"/>
</dbReference>
<dbReference type="InterPro" id="IPR001684">
    <property type="entry name" value="Ribosomal_bL27"/>
</dbReference>
<dbReference type="Proteomes" id="UP000279236">
    <property type="component" value="Unassembled WGS sequence"/>
</dbReference>
<dbReference type="Pfam" id="PF01016">
    <property type="entry name" value="Ribosomal_L27"/>
    <property type="match status" value="1"/>
</dbReference>